<proteinExistence type="predicted"/>
<sequence>MQKIADLDDREPSVATILANFTNDFYSYHATSTPLYQTTTFNFILSFLLNYIWLILQLSTIEFGSYDYTRSGNLTRDVLQSLTTKLEKVDSVFCFNSGMAALEIVTDLLEFGQEIVSEEDLYGESNRFLSKVVPKKGIVVLRVKTSDFSVVASAIGSHTKLKILEIAHSHGALVLVDNSILSPILCQPLKLGAGMSAKIAEFLSSHTRVKKVNYLGLPSHPGHKLQFRMTVNNYALSKHIAENTKYFSITVSYGGVNSLISLPYFMSHASIPAEELEAKGLTKDLVRISVGIEDVGDLIAALDDSITSAPK</sequence>
<accession>A0ACB7USG5</accession>
<dbReference type="Proteomes" id="UP000827976">
    <property type="component" value="Chromosome 14"/>
</dbReference>
<evidence type="ECO:0000313" key="1">
    <source>
        <dbReference type="EMBL" id="KAH7663663.1"/>
    </source>
</evidence>
<organism evidence="1 2">
    <name type="scientific">Dioscorea alata</name>
    <name type="common">Purple yam</name>
    <dbReference type="NCBI Taxonomy" id="55571"/>
    <lineage>
        <taxon>Eukaryota</taxon>
        <taxon>Viridiplantae</taxon>
        <taxon>Streptophyta</taxon>
        <taxon>Embryophyta</taxon>
        <taxon>Tracheophyta</taxon>
        <taxon>Spermatophyta</taxon>
        <taxon>Magnoliopsida</taxon>
        <taxon>Liliopsida</taxon>
        <taxon>Dioscoreales</taxon>
        <taxon>Dioscoreaceae</taxon>
        <taxon>Dioscorea</taxon>
    </lineage>
</organism>
<keyword evidence="2" id="KW-1185">Reference proteome</keyword>
<dbReference type="EMBL" id="CM037024">
    <property type="protein sequence ID" value="KAH7663663.1"/>
    <property type="molecule type" value="Genomic_DNA"/>
</dbReference>
<name>A0ACB7USG5_DIOAL</name>
<reference evidence="2" key="1">
    <citation type="journal article" date="2022" name="Nat. Commun.">
        <title>Chromosome evolution and the genetic basis of agronomically important traits in greater yam.</title>
        <authorList>
            <person name="Bredeson J.V."/>
            <person name="Lyons J.B."/>
            <person name="Oniyinde I.O."/>
            <person name="Okereke N.R."/>
            <person name="Kolade O."/>
            <person name="Nnabue I."/>
            <person name="Nwadili C.O."/>
            <person name="Hribova E."/>
            <person name="Parker M."/>
            <person name="Nwogha J."/>
            <person name="Shu S."/>
            <person name="Carlson J."/>
            <person name="Kariba R."/>
            <person name="Muthemba S."/>
            <person name="Knop K."/>
            <person name="Barton G.J."/>
            <person name="Sherwood A.V."/>
            <person name="Lopez-Montes A."/>
            <person name="Asiedu R."/>
            <person name="Jamnadass R."/>
            <person name="Muchugi A."/>
            <person name="Goodstein D."/>
            <person name="Egesi C.N."/>
            <person name="Featherston J."/>
            <person name="Asfaw A."/>
            <person name="Simpson G.G."/>
            <person name="Dolezel J."/>
            <person name="Hendre P.S."/>
            <person name="Van Deynze A."/>
            <person name="Kumar P.L."/>
            <person name="Obidiegwu J.E."/>
            <person name="Bhattacharjee R."/>
            <person name="Rokhsar D.S."/>
        </authorList>
    </citation>
    <scope>NUCLEOTIDE SEQUENCE [LARGE SCALE GENOMIC DNA]</scope>
    <source>
        <strain evidence="2">cv. TDa95/00328</strain>
    </source>
</reference>
<protein>
    <submittedName>
        <fullName evidence="1">Cystathionine beta-lyase protein</fullName>
        <ecNumber evidence="1">4.4.1.8</ecNumber>
    </submittedName>
</protein>
<gene>
    <name evidence="1" type="ORF">IHE45_14G070900</name>
</gene>
<dbReference type="EC" id="4.4.1.8" evidence="1"/>
<comment type="caution">
    <text evidence="1">The sequence shown here is derived from an EMBL/GenBank/DDBJ whole genome shotgun (WGS) entry which is preliminary data.</text>
</comment>
<keyword evidence="1" id="KW-0456">Lyase</keyword>
<evidence type="ECO:0000313" key="2">
    <source>
        <dbReference type="Proteomes" id="UP000827976"/>
    </source>
</evidence>